<reference evidence="1" key="1">
    <citation type="submission" date="2023-03" db="EMBL/GenBank/DDBJ databases">
        <authorList>
            <person name="Julca I."/>
        </authorList>
    </citation>
    <scope>NUCLEOTIDE SEQUENCE</scope>
</reference>
<organism evidence="1 2">
    <name type="scientific">Oldenlandia corymbosa var. corymbosa</name>
    <dbReference type="NCBI Taxonomy" id="529605"/>
    <lineage>
        <taxon>Eukaryota</taxon>
        <taxon>Viridiplantae</taxon>
        <taxon>Streptophyta</taxon>
        <taxon>Embryophyta</taxon>
        <taxon>Tracheophyta</taxon>
        <taxon>Spermatophyta</taxon>
        <taxon>Magnoliopsida</taxon>
        <taxon>eudicotyledons</taxon>
        <taxon>Gunneridae</taxon>
        <taxon>Pentapetalae</taxon>
        <taxon>asterids</taxon>
        <taxon>lamiids</taxon>
        <taxon>Gentianales</taxon>
        <taxon>Rubiaceae</taxon>
        <taxon>Rubioideae</taxon>
        <taxon>Spermacoceae</taxon>
        <taxon>Hedyotis-Oldenlandia complex</taxon>
        <taxon>Oldenlandia</taxon>
    </lineage>
</organism>
<evidence type="ECO:0000313" key="2">
    <source>
        <dbReference type="Proteomes" id="UP001161247"/>
    </source>
</evidence>
<dbReference type="AlphaFoldDB" id="A0AAV1E1K3"/>
<name>A0AAV1E1K3_OLDCO</name>
<dbReference type="SUPFAM" id="SSF50249">
    <property type="entry name" value="Nucleic acid-binding proteins"/>
    <property type="match status" value="4"/>
</dbReference>
<gene>
    <name evidence="1" type="ORF">OLC1_LOCUS19987</name>
</gene>
<keyword evidence="2" id="KW-1185">Reference proteome</keyword>
<sequence length="435" mass="49588">MAPHAPRMIGNKVEIDKLTDSDKPWSVVVTVEEKQNPFGNYAKTQKMIFSDEKGAKVEGIMFGQAVGIMAPQFQACKKYRISNAPIRFIKPAYRIPGLTKQWVIGIGTIVEEVNEPITALVTEEQYTPFDSLNEFAGVQDGFVDVIGIIVERNHPQTVMTRIGKKRMIQKFCMLNEELQYVRLSLWEEFHQDVGTLLSEQVQVESDRHLPPDACLRLQRCRLRANIHDETGSIQASIFGDIAEKILGFTAREIVETPAKNVTVRVYIDFKGIPQTFYYLACKNCDAGTSYMYNTPFQCTICKVKQFTDNPRLNLRDDTDHLQANAFGVIGEKLLGVTAKKMIEEREKTLPVIKNAPKDEMIESSILNSLLWPRIQKLKFTTNMRAALDPYFSSFLLRRGNRTSGRIMPDRATKRVHDTLRQQGKFAEQVRCEDPE</sequence>
<evidence type="ECO:0000313" key="1">
    <source>
        <dbReference type="EMBL" id="CAI9112874.1"/>
    </source>
</evidence>
<dbReference type="PANTHER" id="PTHR47165">
    <property type="entry name" value="OS03G0429900 PROTEIN"/>
    <property type="match status" value="1"/>
</dbReference>
<dbReference type="PANTHER" id="PTHR47165:SF4">
    <property type="entry name" value="OS03G0429900 PROTEIN"/>
    <property type="match status" value="1"/>
</dbReference>
<dbReference type="Gene3D" id="2.40.50.140">
    <property type="entry name" value="Nucleic acid-binding proteins"/>
    <property type="match status" value="3"/>
</dbReference>
<dbReference type="Proteomes" id="UP001161247">
    <property type="component" value="Chromosome 7"/>
</dbReference>
<protein>
    <submittedName>
        <fullName evidence="1">OLC1v1013374C1</fullName>
    </submittedName>
</protein>
<proteinExistence type="predicted"/>
<dbReference type="InterPro" id="IPR012340">
    <property type="entry name" value="NA-bd_OB-fold"/>
</dbReference>
<accession>A0AAV1E1K3</accession>
<dbReference type="EMBL" id="OX459124">
    <property type="protein sequence ID" value="CAI9112874.1"/>
    <property type="molecule type" value="Genomic_DNA"/>
</dbReference>